<dbReference type="PANTHER" id="PTHR33877:SF2">
    <property type="entry name" value="OS07G0170200 PROTEIN"/>
    <property type="match status" value="1"/>
</dbReference>
<dbReference type="Gene3D" id="1.10.30.50">
    <property type="match status" value="1"/>
</dbReference>
<proteinExistence type="predicted"/>
<dbReference type="Proteomes" id="UP000320781">
    <property type="component" value="Unassembled WGS sequence"/>
</dbReference>
<keyword evidence="2" id="KW-0378">Hydrolase</keyword>
<dbReference type="SMART" id="SM00507">
    <property type="entry name" value="HNHc"/>
    <property type="match status" value="1"/>
</dbReference>
<dbReference type="Pfam" id="PF14279">
    <property type="entry name" value="HNH_5"/>
    <property type="match status" value="1"/>
</dbReference>
<dbReference type="AlphaFoldDB" id="A0A523QI79"/>
<dbReference type="InterPro" id="IPR029471">
    <property type="entry name" value="HNH_5"/>
</dbReference>
<dbReference type="CDD" id="cd00085">
    <property type="entry name" value="HNHc"/>
    <property type="match status" value="1"/>
</dbReference>
<reference evidence="2 3" key="1">
    <citation type="submission" date="2019-03" db="EMBL/GenBank/DDBJ databases">
        <title>Metabolic potential of uncultured bacteria and archaea associated with petroleum seepage in deep-sea sediments.</title>
        <authorList>
            <person name="Dong X."/>
            <person name="Hubert C."/>
        </authorList>
    </citation>
    <scope>NUCLEOTIDE SEQUENCE [LARGE SCALE GENOMIC DNA]</scope>
    <source>
        <strain evidence="2">E44_bin92</strain>
    </source>
</reference>
<dbReference type="EMBL" id="SOKU01000237">
    <property type="protein sequence ID" value="TES85271.1"/>
    <property type="molecule type" value="Genomic_DNA"/>
</dbReference>
<organism evidence="2 3">
    <name type="scientific">Aerophobetes bacterium</name>
    <dbReference type="NCBI Taxonomy" id="2030807"/>
    <lineage>
        <taxon>Bacteria</taxon>
        <taxon>Candidatus Aerophobota</taxon>
    </lineage>
</organism>
<keyword evidence="2" id="KW-0540">Nuclease</keyword>
<gene>
    <name evidence="2" type="ORF">E3J95_04810</name>
</gene>
<evidence type="ECO:0000313" key="3">
    <source>
        <dbReference type="Proteomes" id="UP000320781"/>
    </source>
</evidence>
<name>A0A523QI79_UNCAE</name>
<keyword evidence="2" id="KW-0255">Endonuclease</keyword>
<comment type="caution">
    <text evidence="2">The sequence shown here is derived from an EMBL/GenBank/DDBJ whole genome shotgun (WGS) entry which is preliminary data.</text>
</comment>
<evidence type="ECO:0000313" key="2">
    <source>
        <dbReference type="EMBL" id="TES85271.1"/>
    </source>
</evidence>
<protein>
    <submittedName>
        <fullName evidence="2">HNH endonuclease</fullName>
    </submittedName>
</protein>
<dbReference type="GO" id="GO:0004519">
    <property type="term" value="F:endonuclease activity"/>
    <property type="evidence" value="ECO:0007669"/>
    <property type="project" value="UniProtKB-KW"/>
</dbReference>
<evidence type="ECO:0000259" key="1">
    <source>
        <dbReference type="SMART" id="SM00507"/>
    </source>
</evidence>
<dbReference type="InterPro" id="IPR003615">
    <property type="entry name" value="HNH_nuc"/>
</dbReference>
<dbReference type="InterPro" id="IPR052892">
    <property type="entry name" value="NA-targeting_endonuclease"/>
</dbReference>
<sequence length="207" mass="24233">MSVEVLSEHVLVLNGLWQAVDICSVKRAVCLLYLKHAQVVVKDGGSFYTFGFEDWRDFSRNTSNDHDIIRTISYNLKIPRIILLLLYDKLPPWEVKFTRKNIYKRDKNICQYCGKKFQPEDLNLDHILPSSRGGKDSWENVVCSCVPCNLRKANRTLKEAGMNLIRLPRKPAWRAFVKDSFTGVREESWKDFLDVAYWNIELEEDEE</sequence>
<dbReference type="PANTHER" id="PTHR33877">
    <property type="entry name" value="SLL1193 PROTEIN"/>
    <property type="match status" value="1"/>
</dbReference>
<feature type="domain" description="HNH nuclease" evidence="1">
    <location>
        <begin position="97"/>
        <end position="150"/>
    </location>
</feature>
<accession>A0A523QI79</accession>